<accession>A0A5B9QZB8</accession>
<dbReference type="EMBL" id="CP042914">
    <property type="protein sequence ID" value="QEG39343.1"/>
    <property type="molecule type" value="Genomic_DNA"/>
</dbReference>
<dbReference type="NCBIfam" id="TIGR03236">
    <property type="entry name" value="dnd_assoc_1"/>
    <property type="match status" value="1"/>
</dbReference>
<evidence type="ECO:0000313" key="2">
    <source>
        <dbReference type="Proteomes" id="UP000325286"/>
    </source>
</evidence>
<name>A0A5B9QZB8_9BACT</name>
<proteinExistence type="predicted"/>
<evidence type="ECO:0000313" key="1">
    <source>
        <dbReference type="EMBL" id="QEG39343.1"/>
    </source>
</evidence>
<dbReference type="Proteomes" id="UP000325286">
    <property type="component" value="Chromosome"/>
</dbReference>
<dbReference type="OrthoDB" id="2590988at2"/>
<dbReference type="REBASE" id="372776">
    <property type="entry name" value="RulUC8DptGP"/>
</dbReference>
<dbReference type="InterPro" id="IPR017645">
    <property type="entry name" value="Dnd_assoc_1"/>
</dbReference>
<sequence>MEHLVDRLSNVDAEKIGSNKLTAYLPYRKGAKEFDFESVACVVLSWLMGKQVKRDLSMDAFEAKCSEYLEDRLSDTSVVEDLRKMYFSGDALSRTAPEFMLLRAHSKTNASTKHLVDLLKSFFDKSLPSVEFESGTNFLEKGFLDLLKNELREADIAAAEECYLPFVADNFVRDVAFLAGHSEYFLEQLPSCIELYNFVYCSQLGLNIRNWTSGSPPSSKPLYFILDTEKASSERVHVTKDGYRSLAGPMADVFPILSMLEYFNSDTDYPKAPLWSYAKAVHDSDDSNRARVHKSLVEFSEEFRLDRKLPSVPAAPIDAIEAMKHLMSLGVKQFAKTVNEGRHRVQQQYMEVFDKEVARNFLQSRGRAGRVLVINQDFVLLLTNLAIGDRPSVRFQELLKAFKERGFYFDKGSQQALISFYERVGNVDRMSDSGDAVYVRNTI</sequence>
<protein>
    <recommendedName>
        <fullName evidence="3">DNA phosphorothioation-dependent restriction protein DptG</fullName>
    </recommendedName>
</protein>
<dbReference type="KEGG" id="rul:UC8_13080"/>
<organism evidence="1 2">
    <name type="scientific">Roseimaritima ulvae</name>
    <dbReference type="NCBI Taxonomy" id="980254"/>
    <lineage>
        <taxon>Bacteria</taxon>
        <taxon>Pseudomonadati</taxon>
        <taxon>Planctomycetota</taxon>
        <taxon>Planctomycetia</taxon>
        <taxon>Pirellulales</taxon>
        <taxon>Pirellulaceae</taxon>
        <taxon>Roseimaritima</taxon>
    </lineage>
</organism>
<keyword evidence="2" id="KW-1185">Reference proteome</keyword>
<reference evidence="1 2" key="1">
    <citation type="submission" date="2019-08" db="EMBL/GenBank/DDBJ databases">
        <title>Deep-cultivation of Planctomycetes and their phenomic and genomic characterization uncovers novel biology.</title>
        <authorList>
            <person name="Wiegand S."/>
            <person name="Jogler M."/>
            <person name="Boedeker C."/>
            <person name="Pinto D."/>
            <person name="Vollmers J."/>
            <person name="Rivas-Marin E."/>
            <person name="Kohn T."/>
            <person name="Peeters S.H."/>
            <person name="Heuer A."/>
            <person name="Rast P."/>
            <person name="Oberbeckmann S."/>
            <person name="Bunk B."/>
            <person name="Jeske O."/>
            <person name="Meyerdierks A."/>
            <person name="Storesund J.E."/>
            <person name="Kallscheuer N."/>
            <person name="Luecker S."/>
            <person name="Lage O.M."/>
            <person name="Pohl T."/>
            <person name="Merkel B.J."/>
            <person name="Hornburger P."/>
            <person name="Mueller R.-W."/>
            <person name="Bruemmer F."/>
            <person name="Labrenz M."/>
            <person name="Spormann A.M."/>
            <person name="Op den Camp H."/>
            <person name="Overmann J."/>
            <person name="Amann R."/>
            <person name="Jetten M.S.M."/>
            <person name="Mascher T."/>
            <person name="Medema M.H."/>
            <person name="Devos D.P."/>
            <person name="Kaster A.-K."/>
            <person name="Ovreas L."/>
            <person name="Rohde M."/>
            <person name="Galperin M.Y."/>
            <person name="Jogler C."/>
        </authorList>
    </citation>
    <scope>NUCLEOTIDE SEQUENCE [LARGE SCALE GENOMIC DNA]</scope>
    <source>
        <strain evidence="1 2">UC8</strain>
    </source>
</reference>
<dbReference type="RefSeq" id="WP_068138753.1">
    <property type="nucleotide sequence ID" value="NZ_CP042914.1"/>
</dbReference>
<evidence type="ECO:0008006" key="3">
    <source>
        <dbReference type="Google" id="ProtNLM"/>
    </source>
</evidence>
<dbReference type="AlphaFoldDB" id="A0A5B9QZB8"/>
<gene>
    <name evidence="1" type="ORF">UC8_13080</name>
</gene>